<comment type="caution">
    <text evidence="1">The sequence shown here is derived from an EMBL/GenBank/DDBJ whole genome shotgun (WGS) entry which is preliminary data.</text>
</comment>
<dbReference type="EMBL" id="JARULZ010000003">
    <property type="protein sequence ID" value="MEH0639699.1"/>
    <property type="molecule type" value="Genomic_DNA"/>
</dbReference>
<sequence>MDGRWVFGDRANVLNDRGEIPILLKFSWANIVRHQSIASGLNLLNLPK</sequence>
<gene>
    <name evidence="1" type="ORF">QBA35_41960</name>
</gene>
<proteinExistence type="predicted"/>
<organism evidence="1 2">
    <name type="scientific">Streptomyces bottropensis</name>
    <dbReference type="NCBI Taxonomy" id="42235"/>
    <lineage>
        <taxon>Bacteria</taxon>
        <taxon>Bacillati</taxon>
        <taxon>Actinomycetota</taxon>
        <taxon>Actinomycetes</taxon>
        <taxon>Kitasatosporales</taxon>
        <taxon>Streptomycetaceae</taxon>
        <taxon>Streptomyces</taxon>
    </lineage>
</organism>
<protein>
    <submittedName>
        <fullName evidence="1">Uncharacterized protein</fullName>
    </submittedName>
</protein>
<dbReference type="Proteomes" id="UP001310290">
    <property type="component" value="Unassembled WGS sequence"/>
</dbReference>
<evidence type="ECO:0000313" key="1">
    <source>
        <dbReference type="EMBL" id="MEH0639699.1"/>
    </source>
</evidence>
<reference evidence="1" key="1">
    <citation type="submission" date="2023-04" db="EMBL/GenBank/DDBJ databases">
        <title>Genomic diversity of scab-causing Streptomyces spp. in the province of Quebec, Canada.</title>
        <authorList>
            <person name="Biessy A."/>
            <person name="Cadieux M."/>
            <person name="Ciotola M."/>
            <person name="Filion M."/>
        </authorList>
    </citation>
    <scope>NUCLEOTIDE SEQUENCE</scope>
    <source>
        <strain evidence="1">B21-115</strain>
    </source>
</reference>
<dbReference type="GeneID" id="96271927"/>
<evidence type="ECO:0000313" key="2">
    <source>
        <dbReference type="Proteomes" id="UP001310290"/>
    </source>
</evidence>
<dbReference type="RefSeq" id="WP_020665596.1">
    <property type="nucleotide sequence ID" value="NZ_JARULZ010000003.1"/>
</dbReference>
<keyword evidence="2" id="KW-1185">Reference proteome</keyword>
<name>A0ABU8B186_9ACTN</name>
<accession>A0ABU8B186</accession>